<feature type="domain" description="4Fe-4S ferredoxin-type" evidence="7">
    <location>
        <begin position="18"/>
        <end position="49"/>
    </location>
</feature>
<reference evidence="8 9" key="1">
    <citation type="submission" date="2018-06" db="EMBL/GenBank/DDBJ databases">
        <title>Combined omics and stable isotope probing to characterize newly discovered Mariana Back-Arc vent microbial communities.</title>
        <authorList>
            <person name="Trembath-Reichert E."/>
            <person name="Huber J.A."/>
        </authorList>
    </citation>
    <scope>NUCLEOTIDE SEQUENCE [LARGE SCALE GENOMIC DNA]</scope>
    <source>
        <strain evidence="8">MAG 63_1</strain>
    </source>
</reference>
<evidence type="ECO:0000256" key="3">
    <source>
        <dbReference type="ARBA" id="ARBA00022737"/>
    </source>
</evidence>
<keyword evidence="4 6" id="KW-0408">Iron</keyword>
<evidence type="ECO:0000256" key="6">
    <source>
        <dbReference type="PIRNR" id="PIRNR000139"/>
    </source>
</evidence>
<comment type="caution">
    <text evidence="8">The sequence shown here is derived from an EMBL/GenBank/DDBJ whole genome shotgun (WGS) entry which is preliminary data.</text>
</comment>
<dbReference type="InterPro" id="IPR012257">
    <property type="entry name" value="Glc_ox_4Fe-4S"/>
</dbReference>
<feature type="domain" description="4Fe-4S ferredoxin-type" evidence="7">
    <location>
        <begin position="69"/>
        <end position="101"/>
    </location>
</feature>
<keyword evidence="1 6" id="KW-0004">4Fe-4S</keyword>
<name>A0A432G3M0_9DELT</name>
<dbReference type="AlphaFoldDB" id="A0A432G3M0"/>
<sequence length="470" mass="52978">MSINFSKKTAVSTKELFRQAEFDNILKCVHCGLCLESCPTYRELEDEKDSPRGRLYLMRGLWEGELELEQSVIDPLSRCLDCRACESACPSGVPYGELLEKTRGIILENTTQSLKERVLRNLLLKGLFRYTSIMTAASRILKIYAATGLPKLITKTFIGKLLPKSFVFQQHLLPNCSGESFKRKYADQILSPVFPEKTLHTTQNRKSKIRVGLFSGCIMDVSESAIHESTLTLLRHFGCEVVVPGNQGCCGALHVHSGDRKTAREFALKNLAAFEPRHFDAIITNAAGCGAQLKEYHHLFSDETNGSEQDWFGFENKVIDILEFLSRFPELLESLSWREDQDIVLYDAPCHLMHAQKVDENPRQLLNSLPGVKLVPLKESNWCCGSAGIYNLVQPDLSRAVLKRKTESVRQTLTENPKAKTIITGNPGCLYQIRAGIRSENIDLRILHPAVYLVERLKKLGTRDNPQIPI</sequence>
<dbReference type="PROSITE" id="PS00198">
    <property type="entry name" value="4FE4S_FER_1"/>
    <property type="match status" value="1"/>
</dbReference>
<dbReference type="PANTHER" id="PTHR32479:SF17">
    <property type="entry name" value="GLYCOLATE OXIDASE IRON-SULFUR SUBUNIT"/>
    <property type="match status" value="1"/>
</dbReference>
<evidence type="ECO:0000256" key="1">
    <source>
        <dbReference type="ARBA" id="ARBA00022485"/>
    </source>
</evidence>
<evidence type="ECO:0000256" key="5">
    <source>
        <dbReference type="ARBA" id="ARBA00023014"/>
    </source>
</evidence>
<dbReference type="InterPro" id="IPR017896">
    <property type="entry name" value="4Fe4S_Fe-S-bd"/>
</dbReference>
<dbReference type="Pfam" id="PF13183">
    <property type="entry name" value="Fer4_8"/>
    <property type="match status" value="1"/>
</dbReference>
<dbReference type="GO" id="GO:0019154">
    <property type="term" value="F:glycolate dehydrogenase activity"/>
    <property type="evidence" value="ECO:0007669"/>
    <property type="project" value="UniProtKB-EC"/>
</dbReference>
<dbReference type="GO" id="GO:0051539">
    <property type="term" value="F:4 iron, 4 sulfur cluster binding"/>
    <property type="evidence" value="ECO:0007669"/>
    <property type="project" value="UniProtKB-UniRule"/>
</dbReference>
<keyword evidence="5 6" id="KW-0411">Iron-sulfur</keyword>
<comment type="cofactor">
    <cofactor evidence="6">
        <name>[4Fe-4S] cluster</name>
        <dbReference type="ChEBI" id="CHEBI:49883"/>
    </cofactor>
    <text evidence="6">Binds 2 [4Fe-4S] clusters.</text>
</comment>
<keyword evidence="6" id="KW-0813">Transport</keyword>
<proteinExistence type="predicted"/>
<dbReference type="InterPro" id="IPR004017">
    <property type="entry name" value="Cys_rich_dom"/>
</dbReference>
<evidence type="ECO:0000313" key="8">
    <source>
        <dbReference type="EMBL" id="RTZ78204.1"/>
    </source>
</evidence>
<evidence type="ECO:0000259" key="7">
    <source>
        <dbReference type="PROSITE" id="PS51379"/>
    </source>
</evidence>
<dbReference type="InterPro" id="IPR017900">
    <property type="entry name" value="4Fe4S_Fe_S_CS"/>
</dbReference>
<keyword evidence="3" id="KW-0677">Repeat</keyword>
<comment type="catalytic activity">
    <reaction evidence="6">
        <text>(R)-lactate + A = pyruvate + AH2</text>
        <dbReference type="Rhea" id="RHEA:15089"/>
        <dbReference type="ChEBI" id="CHEBI:13193"/>
        <dbReference type="ChEBI" id="CHEBI:15361"/>
        <dbReference type="ChEBI" id="CHEBI:16004"/>
        <dbReference type="ChEBI" id="CHEBI:17499"/>
    </reaction>
</comment>
<keyword evidence="6" id="KW-0249">Electron transport</keyword>
<protein>
    <recommendedName>
        <fullName evidence="6">Glycolate oxidase iron-sulfur subunit</fullName>
        <ecNumber evidence="6">1.1.99.14</ecNumber>
    </recommendedName>
</protein>
<dbReference type="Proteomes" id="UP000286801">
    <property type="component" value="Unassembled WGS sequence"/>
</dbReference>
<dbReference type="SUPFAM" id="SSF46548">
    <property type="entry name" value="alpha-helical ferredoxin"/>
    <property type="match status" value="1"/>
</dbReference>
<gene>
    <name evidence="8" type="ORF">DSY97_08275</name>
</gene>
<dbReference type="PANTHER" id="PTHR32479">
    <property type="entry name" value="GLYCOLATE OXIDASE IRON-SULFUR SUBUNIT"/>
    <property type="match status" value="1"/>
</dbReference>
<dbReference type="Gene3D" id="1.10.1060.10">
    <property type="entry name" value="Alpha-helical ferredoxin"/>
    <property type="match status" value="1"/>
</dbReference>
<accession>A0A432G3M0</accession>
<dbReference type="PROSITE" id="PS51379">
    <property type="entry name" value="4FE4S_FER_2"/>
    <property type="match status" value="2"/>
</dbReference>
<dbReference type="EMBL" id="QNZL01000221">
    <property type="protein sequence ID" value="RTZ78204.1"/>
    <property type="molecule type" value="Genomic_DNA"/>
</dbReference>
<dbReference type="Pfam" id="PF02754">
    <property type="entry name" value="CCG"/>
    <property type="match status" value="2"/>
</dbReference>
<dbReference type="GO" id="GO:0046872">
    <property type="term" value="F:metal ion binding"/>
    <property type="evidence" value="ECO:0007669"/>
    <property type="project" value="UniProtKB-UniRule"/>
</dbReference>
<organism evidence="8 9">
    <name type="scientific">SAR324 cluster bacterium</name>
    <dbReference type="NCBI Taxonomy" id="2024889"/>
    <lineage>
        <taxon>Bacteria</taxon>
        <taxon>Deltaproteobacteria</taxon>
        <taxon>SAR324 cluster</taxon>
    </lineage>
</organism>
<dbReference type="InterPro" id="IPR009051">
    <property type="entry name" value="Helical_ferredxn"/>
</dbReference>
<evidence type="ECO:0000256" key="4">
    <source>
        <dbReference type="ARBA" id="ARBA00023004"/>
    </source>
</evidence>
<evidence type="ECO:0000313" key="9">
    <source>
        <dbReference type="Proteomes" id="UP000286801"/>
    </source>
</evidence>
<dbReference type="PIRSF" id="PIRSF000139">
    <property type="entry name" value="Glc_ox_4Fe-4S"/>
    <property type="match status" value="1"/>
</dbReference>
<evidence type="ECO:0000256" key="2">
    <source>
        <dbReference type="ARBA" id="ARBA00022723"/>
    </source>
</evidence>
<dbReference type="EC" id="1.1.99.14" evidence="6"/>
<comment type="function">
    <text evidence="6">Component of a complex that catalyzes the oxidation of glycolate to glyoxylate.</text>
</comment>
<keyword evidence="2 6" id="KW-0479">Metal-binding</keyword>
<comment type="catalytic activity">
    <reaction evidence="6">
        <text>glycolate + A = glyoxylate + AH2</text>
        <dbReference type="Rhea" id="RHEA:21264"/>
        <dbReference type="ChEBI" id="CHEBI:13193"/>
        <dbReference type="ChEBI" id="CHEBI:17499"/>
        <dbReference type="ChEBI" id="CHEBI:29805"/>
        <dbReference type="ChEBI" id="CHEBI:36655"/>
        <dbReference type="EC" id="1.1.99.14"/>
    </reaction>
</comment>